<sequence>MSMSTATAVNASALSNGKRAAEDEELGPNGKKLRPGISASIITELTDCNAALSQQRKKRQIPTSLAPIDAVERYTQLSSYPLHKTNKPGILSADIYYSKDIIATGGVDSNAVLFDRQSGQILSTLSGHSKKVTSVKFVTQDDLFLTASADKVICPLWLGFCFHPFRSFGSFGWVLVIHTELIIHAGQSLILMVGAFQTQLERDVGIFLARRFAAVADYQLARFDRDVCLVVDKVTSSLAKEIWRYNVPFTAYLER</sequence>
<dbReference type="InterPro" id="IPR038959">
    <property type="entry name" value="Prp19"/>
</dbReference>
<keyword evidence="2" id="KW-0508">mRNA splicing</keyword>
<dbReference type="InterPro" id="IPR015943">
    <property type="entry name" value="WD40/YVTN_repeat-like_dom_sf"/>
</dbReference>
<accession>A0A438CCI8</accession>
<keyword evidence="2" id="KW-0507">mRNA processing</keyword>
<protein>
    <recommendedName>
        <fullName evidence="2">Pre-mRNA-processing factor 19</fullName>
        <ecNumber evidence="2">2.3.2.27</ecNumber>
    </recommendedName>
</protein>
<dbReference type="GO" id="GO:0005681">
    <property type="term" value="C:spliceosomal complex"/>
    <property type="evidence" value="ECO:0007669"/>
    <property type="project" value="UniProtKB-KW"/>
</dbReference>
<dbReference type="PROSITE" id="PS50082">
    <property type="entry name" value="WD_REPEATS_2"/>
    <property type="match status" value="1"/>
</dbReference>
<evidence type="ECO:0000256" key="3">
    <source>
        <dbReference type="SAM" id="MobiDB-lite"/>
    </source>
</evidence>
<organism evidence="4 5">
    <name type="scientific">Vitis vinifera</name>
    <name type="common">Grape</name>
    <dbReference type="NCBI Taxonomy" id="29760"/>
    <lineage>
        <taxon>Eukaryota</taxon>
        <taxon>Viridiplantae</taxon>
        <taxon>Streptophyta</taxon>
        <taxon>Embryophyta</taxon>
        <taxon>Tracheophyta</taxon>
        <taxon>Spermatophyta</taxon>
        <taxon>Magnoliopsida</taxon>
        <taxon>eudicotyledons</taxon>
        <taxon>Gunneridae</taxon>
        <taxon>Pentapetalae</taxon>
        <taxon>rosids</taxon>
        <taxon>Vitales</taxon>
        <taxon>Vitaceae</taxon>
        <taxon>Viteae</taxon>
        <taxon>Vitis</taxon>
    </lineage>
</organism>
<comment type="pathway">
    <text evidence="2">Protein modification; protein ubiquitination.</text>
</comment>
<name>A0A438CCI8_VITVI</name>
<evidence type="ECO:0000256" key="1">
    <source>
        <dbReference type="PROSITE-ProRule" id="PRU00221"/>
    </source>
</evidence>
<feature type="compositionally biased region" description="Polar residues" evidence="3">
    <location>
        <begin position="1"/>
        <end position="15"/>
    </location>
</feature>
<keyword evidence="2" id="KW-0539">Nucleus</keyword>
<dbReference type="InterPro" id="IPR001680">
    <property type="entry name" value="WD40_rpt"/>
</dbReference>
<dbReference type="AlphaFoldDB" id="A0A438CCI8"/>
<feature type="region of interest" description="Disordered" evidence="3">
    <location>
        <begin position="1"/>
        <end position="33"/>
    </location>
</feature>
<feature type="repeat" description="WD" evidence="1">
    <location>
        <begin position="125"/>
        <end position="153"/>
    </location>
</feature>
<dbReference type="Proteomes" id="UP000288805">
    <property type="component" value="Unassembled WGS sequence"/>
</dbReference>
<dbReference type="Pfam" id="PF00400">
    <property type="entry name" value="WD40"/>
    <property type="match status" value="1"/>
</dbReference>
<dbReference type="SUPFAM" id="SSF50978">
    <property type="entry name" value="WD40 repeat-like"/>
    <property type="match status" value="1"/>
</dbReference>
<dbReference type="GO" id="GO:0000398">
    <property type="term" value="P:mRNA splicing, via spliceosome"/>
    <property type="evidence" value="ECO:0007669"/>
    <property type="project" value="InterPro"/>
</dbReference>
<comment type="caution">
    <text evidence="4">The sequence shown here is derived from an EMBL/GenBank/DDBJ whole genome shotgun (WGS) entry which is preliminary data.</text>
</comment>
<dbReference type="SMART" id="SM00320">
    <property type="entry name" value="WD40"/>
    <property type="match status" value="2"/>
</dbReference>
<dbReference type="GO" id="GO:0000974">
    <property type="term" value="C:Prp19 complex"/>
    <property type="evidence" value="ECO:0007669"/>
    <property type="project" value="UniProtKB-UniRule"/>
</dbReference>
<comment type="subcellular location">
    <subcellularLocation>
        <location evidence="2">Nucleus</location>
    </subcellularLocation>
</comment>
<comment type="function">
    <text evidence="2">Ubiquitin-protein ligase which is mainly involved pre-mRNA splicing and DNA repair. Required for pre-mRNA splicing as component of the spliceosome.</text>
</comment>
<evidence type="ECO:0000313" key="5">
    <source>
        <dbReference type="Proteomes" id="UP000288805"/>
    </source>
</evidence>
<proteinExistence type="inferred from homology"/>
<dbReference type="InterPro" id="IPR036322">
    <property type="entry name" value="WD40_repeat_dom_sf"/>
</dbReference>
<keyword evidence="2" id="KW-0234">DNA repair</keyword>
<keyword evidence="1" id="KW-0853">WD repeat</keyword>
<comment type="similarity">
    <text evidence="2">Belongs to the WD repeat PRP19 family.</text>
</comment>
<dbReference type="GO" id="GO:0070534">
    <property type="term" value="P:protein K63-linked ubiquitination"/>
    <property type="evidence" value="ECO:0007669"/>
    <property type="project" value="UniProtKB-UniRule"/>
</dbReference>
<dbReference type="GO" id="GO:0061630">
    <property type="term" value="F:ubiquitin protein ligase activity"/>
    <property type="evidence" value="ECO:0007669"/>
    <property type="project" value="UniProtKB-UniRule"/>
</dbReference>
<comment type="subunit">
    <text evidence="2">Homotetramer.</text>
</comment>
<dbReference type="GO" id="GO:0006281">
    <property type="term" value="P:DNA repair"/>
    <property type="evidence" value="ECO:0007669"/>
    <property type="project" value="UniProtKB-KW"/>
</dbReference>
<keyword evidence="2" id="KW-0227">DNA damage</keyword>
<dbReference type="UniPathway" id="UPA00143"/>
<evidence type="ECO:0000313" key="4">
    <source>
        <dbReference type="EMBL" id="RVW20963.1"/>
    </source>
</evidence>
<dbReference type="Gene3D" id="2.130.10.10">
    <property type="entry name" value="YVTN repeat-like/Quinoprotein amine dehydrogenase"/>
    <property type="match status" value="1"/>
</dbReference>
<gene>
    <name evidence="4" type="primary">PRP19B_0</name>
    <name evidence="4" type="ORF">CK203_107829</name>
</gene>
<comment type="catalytic activity">
    <reaction evidence="2">
        <text>S-ubiquitinyl-[E2 ubiquitin-conjugating enzyme]-L-cysteine + [acceptor protein]-L-lysine = [E2 ubiquitin-conjugating enzyme]-L-cysteine + N(6)-ubiquitinyl-[acceptor protein]-L-lysine.</text>
        <dbReference type="EC" id="2.3.2.27"/>
    </reaction>
</comment>
<dbReference type="EC" id="2.3.2.27" evidence="2"/>
<dbReference type="PANTHER" id="PTHR43995">
    <property type="entry name" value="PRE-MRNA-PROCESSING FACTOR 19"/>
    <property type="match status" value="1"/>
</dbReference>
<keyword evidence="2" id="KW-0833">Ubl conjugation pathway</keyword>
<keyword evidence="2" id="KW-0808">Transferase</keyword>
<dbReference type="EMBL" id="QGNW01002325">
    <property type="protein sequence ID" value="RVW20963.1"/>
    <property type="molecule type" value="Genomic_DNA"/>
</dbReference>
<reference evidence="4 5" key="1">
    <citation type="journal article" date="2018" name="PLoS Genet.">
        <title>Population sequencing reveals clonal diversity and ancestral inbreeding in the grapevine cultivar Chardonnay.</title>
        <authorList>
            <person name="Roach M.J."/>
            <person name="Johnson D.L."/>
            <person name="Bohlmann J."/>
            <person name="van Vuuren H.J."/>
            <person name="Jones S.J."/>
            <person name="Pretorius I.S."/>
            <person name="Schmidt S.A."/>
            <person name="Borneman A.R."/>
        </authorList>
    </citation>
    <scope>NUCLEOTIDE SEQUENCE [LARGE SCALE GENOMIC DNA]</scope>
    <source>
        <strain evidence="5">cv. Chardonnay</strain>
        <tissue evidence="4">Leaf</tissue>
    </source>
</reference>
<dbReference type="PANTHER" id="PTHR43995:SF1">
    <property type="entry name" value="PRE-MRNA-PROCESSING FACTOR 19"/>
    <property type="match status" value="1"/>
</dbReference>
<evidence type="ECO:0000256" key="2">
    <source>
        <dbReference type="RuleBase" id="RU367101"/>
    </source>
</evidence>
<keyword evidence="2" id="KW-0747">Spliceosome</keyword>